<reference evidence="2" key="1">
    <citation type="submission" date="2022-07" db="EMBL/GenBank/DDBJ databases">
        <title>Faecal culturing of patients with breast cancer.</title>
        <authorList>
            <person name="Teng N.M.Y."/>
            <person name="Kiu R."/>
            <person name="Evans R."/>
            <person name="Baker D.J."/>
            <person name="Zenner C."/>
            <person name="Robinson S.D."/>
            <person name="Hall L.J."/>
        </authorList>
    </citation>
    <scope>NUCLEOTIDE SEQUENCE</scope>
    <source>
        <strain evidence="2">LH1062</strain>
    </source>
</reference>
<dbReference type="Proteomes" id="UP001060112">
    <property type="component" value="Chromosome"/>
</dbReference>
<evidence type="ECO:0000256" key="1">
    <source>
        <dbReference type="SAM" id="Phobius"/>
    </source>
</evidence>
<evidence type="ECO:0000313" key="3">
    <source>
        <dbReference type="Proteomes" id="UP001060112"/>
    </source>
</evidence>
<feature type="transmembrane region" description="Helical" evidence="1">
    <location>
        <begin position="78"/>
        <end position="99"/>
    </location>
</feature>
<keyword evidence="1" id="KW-1133">Transmembrane helix</keyword>
<keyword evidence="3" id="KW-1185">Reference proteome</keyword>
<feature type="transmembrane region" description="Helical" evidence="1">
    <location>
        <begin position="195"/>
        <end position="213"/>
    </location>
</feature>
<dbReference type="RefSeq" id="WP_290137755.1">
    <property type="nucleotide sequence ID" value="NZ_CP101620.1"/>
</dbReference>
<gene>
    <name evidence="2" type="ORF">NMU03_08835</name>
</gene>
<feature type="transmembrane region" description="Helical" evidence="1">
    <location>
        <begin position="111"/>
        <end position="131"/>
    </location>
</feature>
<feature type="transmembrane region" description="Helical" evidence="1">
    <location>
        <begin position="49"/>
        <end position="71"/>
    </location>
</feature>
<accession>A0ABY5HZB3</accession>
<organism evidence="2 3">
    <name type="scientific">Allocoprobacillus halotolerans</name>
    <dbReference type="NCBI Taxonomy" id="2944914"/>
    <lineage>
        <taxon>Bacteria</taxon>
        <taxon>Bacillati</taxon>
        <taxon>Bacillota</taxon>
        <taxon>Erysipelotrichia</taxon>
        <taxon>Erysipelotrichales</taxon>
        <taxon>Erysipelotrichaceae</taxon>
        <taxon>Allocoprobacillus</taxon>
    </lineage>
</organism>
<sequence>MKKTYAFKPLCILIFIFDLILSLVLWRFLSMASDVWGLMSSLSTLINVVIFLMVGILGVIVVTILLYIYYLKQEKIQGILWDAILHTVFSAYFAVQMLSMNNQMLTGSHTLMTLIGIFVFASALLHLFVMLRLDKVIHVTVLDAYLPAGQGSLEASSTQTETEPSQIVQEQQVSTPPVITKEKALTFLKSKNGKIALGIVTVIIVAVVGYKVWDAFFNKTVIDAFANMQVTYDGYDGAGEARIDGVDIDYDMTNTALEQFVNDISFDIEKNGELSNGDKVTVKAIYSQETAKQLKVVLKEESQTFDVSGLTVKYQSASQIDKAVYQKAYDKANQESKEESYFSSDGSTKTFYKSYYIVNTNEEISIQRNYLVFVYKEDYKSYDFAAGKDVDQVRYIYYYTNIDSSYDSEEEYMSQSTLHNDSFDYVSNEAEILPALQKQSITDYGEAKVEEVNISIE</sequence>
<keyword evidence="1" id="KW-0812">Transmembrane</keyword>
<proteinExistence type="predicted"/>
<name>A0ABY5HZB3_9FIRM</name>
<dbReference type="EMBL" id="CP101620">
    <property type="protein sequence ID" value="UTY37833.1"/>
    <property type="molecule type" value="Genomic_DNA"/>
</dbReference>
<feature type="transmembrane region" description="Helical" evidence="1">
    <location>
        <begin position="12"/>
        <end position="29"/>
    </location>
</feature>
<protein>
    <submittedName>
        <fullName evidence="2">Uncharacterized protein</fullName>
    </submittedName>
</protein>
<evidence type="ECO:0000313" key="2">
    <source>
        <dbReference type="EMBL" id="UTY37833.1"/>
    </source>
</evidence>
<keyword evidence="1" id="KW-0472">Membrane</keyword>